<accession>A0A1D6JMJ8</accession>
<comment type="similarity">
    <text evidence="1 2">Belongs to the SCAR/WAVE family.</text>
</comment>
<comment type="function">
    <text evidence="2">Involved in regulation of actin and microtubule organization. Part of a WAVE complex that activates the Arp2/3 complex.</text>
</comment>
<dbReference type="AlphaFoldDB" id="A0A1D6JMJ8"/>
<sequence length="274" mass="30569">MKAARGRRWESRTSAPPSIPPTTKLAAYQTRQLRARSATVMPREGDGGIAARQIRLLARERKEGRSGLSRCKSVLVKNNRPCPGLPGKPVHGVAPFPASNSGSPSPDAISTLRQRFGNRADPDHQRLGWRGFLHAAQIQAIPRLGPSFELHKIYLPGNPRVHGCILLNIMRMEFFANSSSRGNVSRSLCVDFLFTNDFKAVKQFFSRLLIHTELYMCNMFAAEFFHDLHEEVMATASRGHGLLIRLQQLEAEFSMVEKAIVSQTGHSNYPHDDG</sequence>
<dbReference type="PANTHER" id="PTHR12902">
    <property type="entry name" value="WASP-1"/>
    <property type="match status" value="1"/>
</dbReference>
<dbReference type="Gene3D" id="1.20.5.340">
    <property type="match status" value="1"/>
</dbReference>
<proteinExistence type="inferred from homology"/>
<keyword evidence="2" id="KW-0963">Cytoplasm</keyword>
<name>A0A1D6JMJ8_MAIZE</name>
<reference evidence="3" key="1">
    <citation type="submission" date="2015-12" db="EMBL/GenBank/DDBJ databases">
        <title>Update maize B73 reference genome by single molecule sequencing technologies.</title>
        <authorList>
            <consortium name="Maize Genome Sequencing Project"/>
            <person name="Ware D."/>
        </authorList>
    </citation>
    <scope>NUCLEOTIDE SEQUENCE [LARGE SCALE GENOMIC DNA]</scope>
    <source>
        <tissue evidence="3">Seedling</tissue>
    </source>
</reference>
<evidence type="ECO:0000256" key="2">
    <source>
        <dbReference type="RuleBase" id="RU367034"/>
    </source>
</evidence>
<dbReference type="GO" id="GO:0005856">
    <property type="term" value="C:cytoskeleton"/>
    <property type="evidence" value="ECO:0007669"/>
    <property type="project" value="UniProtKB-SubCell"/>
</dbReference>
<dbReference type="EMBL" id="CM007647">
    <property type="protein sequence ID" value="ONL93286.1"/>
    <property type="molecule type" value="Genomic_DNA"/>
</dbReference>
<dbReference type="InParanoid" id="A0A1D6JMJ8"/>
<gene>
    <name evidence="3" type="ORF">ZEAMMB73_Zm00001d027498</name>
</gene>
<keyword evidence="2" id="KW-0206">Cytoskeleton</keyword>
<dbReference type="InterPro" id="IPR028288">
    <property type="entry name" value="SCAR/WAVE_fam"/>
</dbReference>
<dbReference type="STRING" id="4577.A0A1D6JMJ8"/>
<evidence type="ECO:0000313" key="3">
    <source>
        <dbReference type="EMBL" id="ONL93286.1"/>
    </source>
</evidence>
<comment type="subcellular location">
    <subcellularLocation>
        <location evidence="2">Cytoplasm</location>
        <location evidence="2">Cytoskeleton</location>
    </subcellularLocation>
</comment>
<protein>
    <recommendedName>
        <fullName evidence="2">Protein SCAR</fullName>
    </recommendedName>
    <alternativeName>
        <fullName evidence="2">Protein WAVE</fullName>
    </alternativeName>
</protein>
<evidence type="ECO:0000256" key="1">
    <source>
        <dbReference type="ARBA" id="ARBA00006993"/>
    </source>
</evidence>
<dbReference type="GO" id="GO:0003779">
    <property type="term" value="F:actin binding"/>
    <property type="evidence" value="ECO:0007669"/>
    <property type="project" value="UniProtKB-UniRule"/>
</dbReference>
<organism evidence="3">
    <name type="scientific">Zea mays</name>
    <name type="common">Maize</name>
    <dbReference type="NCBI Taxonomy" id="4577"/>
    <lineage>
        <taxon>Eukaryota</taxon>
        <taxon>Viridiplantae</taxon>
        <taxon>Streptophyta</taxon>
        <taxon>Embryophyta</taxon>
        <taxon>Tracheophyta</taxon>
        <taxon>Spermatophyta</taxon>
        <taxon>Magnoliopsida</taxon>
        <taxon>Liliopsida</taxon>
        <taxon>Poales</taxon>
        <taxon>Poaceae</taxon>
        <taxon>PACMAD clade</taxon>
        <taxon>Panicoideae</taxon>
        <taxon>Andropogonodae</taxon>
        <taxon>Andropogoneae</taxon>
        <taxon>Tripsacinae</taxon>
        <taxon>Zea</taxon>
    </lineage>
</organism>
<dbReference type="PANTHER" id="PTHR12902:SF1">
    <property type="entry name" value="WISKOTT-ALDRICH SYNDROME PROTEIN FAMILY MEMBER"/>
    <property type="match status" value="1"/>
</dbReference>
<dbReference type="GO" id="GO:0030036">
    <property type="term" value="P:actin cytoskeleton organization"/>
    <property type="evidence" value="ECO:0007669"/>
    <property type="project" value="UniProtKB-UniRule"/>
</dbReference>
<keyword evidence="2" id="KW-0009">Actin-binding</keyword>